<evidence type="ECO:0000256" key="2">
    <source>
        <dbReference type="SAM" id="SignalP"/>
    </source>
</evidence>
<evidence type="ECO:0000313" key="4">
    <source>
        <dbReference type="Proteomes" id="UP000306980"/>
    </source>
</evidence>
<keyword evidence="2" id="KW-0732">Signal</keyword>
<gene>
    <name evidence="3" type="ORF">FFL34_06605</name>
</gene>
<dbReference type="AlphaFoldDB" id="A0A5S3QJB2"/>
<evidence type="ECO:0000256" key="1">
    <source>
        <dbReference type="SAM" id="MobiDB-lite"/>
    </source>
</evidence>
<dbReference type="EMBL" id="VCIA01000001">
    <property type="protein sequence ID" value="TMN21817.1"/>
    <property type="molecule type" value="Genomic_DNA"/>
</dbReference>
<accession>A0A5S3QJB2</accession>
<feature type="signal peptide" evidence="2">
    <location>
        <begin position="1"/>
        <end position="23"/>
    </location>
</feature>
<feature type="region of interest" description="Disordered" evidence="1">
    <location>
        <begin position="25"/>
        <end position="69"/>
    </location>
</feature>
<evidence type="ECO:0008006" key="5">
    <source>
        <dbReference type="Google" id="ProtNLM"/>
    </source>
</evidence>
<organism evidence="3 4">
    <name type="scientific">Lentibacillus cibarius</name>
    <dbReference type="NCBI Taxonomy" id="2583219"/>
    <lineage>
        <taxon>Bacteria</taxon>
        <taxon>Bacillati</taxon>
        <taxon>Bacillota</taxon>
        <taxon>Bacilli</taxon>
        <taxon>Bacillales</taxon>
        <taxon>Bacillaceae</taxon>
        <taxon>Lentibacillus</taxon>
    </lineage>
</organism>
<sequence length="201" mass="23550">MGWRIVSAVMSALILGLSGCGMMEDGQDKVDSSSANQEKQSDLESEEMDNYSNNKNKADEKKPNKPSVEKMTHTFRNLLIQETDKEDRVKKYDSKSELVQALTEVTTKDLAQVYVEEYYDEKDGKLYLEPKDAPAWINTKQPYQTKRVDSHTYRVIQEVKSELYGHYRLTVTFKFQENHWVIQSRNMKRLDLDRQEDSQHR</sequence>
<dbReference type="RefSeq" id="WP_138602600.1">
    <property type="nucleotide sequence ID" value="NZ_VCIA01000001.1"/>
</dbReference>
<comment type="caution">
    <text evidence="3">The sequence shown here is derived from an EMBL/GenBank/DDBJ whole genome shotgun (WGS) entry which is preliminary data.</text>
</comment>
<proteinExistence type="predicted"/>
<feature type="compositionally biased region" description="Basic and acidic residues" evidence="1">
    <location>
        <begin position="56"/>
        <end position="69"/>
    </location>
</feature>
<dbReference type="Proteomes" id="UP000306980">
    <property type="component" value="Unassembled WGS sequence"/>
</dbReference>
<dbReference type="OrthoDB" id="2880030at2"/>
<protein>
    <recommendedName>
        <fullName evidence="5">Lipoprotein</fullName>
    </recommendedName>
</protein>
<name>A0A5S3QJB2_9BACI</name>
<reference evidence="3 4" key="1">
    <citation type="submission" date="2019-05" db="EMBL/GenBank/DDBJ databases">
        <title>Genomic analysis of Lentibacillus sp. NKC220-2.</title>
        <authorList>
            <person name="Oh Y.J."/>
        </authorList>
    </citation>
    <scope>NUCLEOTIDE SEQUENCE [LARGE SCALE GENOMIC DNA]</scope>
    <source>
        <strain evidence="3 4">NKC220-2</strain>
    </source>
</reference>
<evidence type="ECO:0000313" key="3">
    <source>
        <dbReference type="EMBL" id="TMN21817.1"/>
    </source>
</evidence>
<feature type="chain" id="PRO_5039619692" description="Lipoprotein" evidence="2">
    <location>
        <begin position="24"/>
        <end position="201"/>
    </location>
</feature>
<dbReference type="PROSITE" id="PS51257">
    <property type="entry name" value="PROKAR_LIPOPROTEIN"/>
    <property type="match status" value="1"/>
</dbReference>